<feature type="compositionally biased region" description="Low complexity" evidence="1">
    <location>
        <begin position="17"/>
        <end position="35"/>
    </location>
</feature>
<feature type="region of interest" description="Disordered" evidence="1">
    <location>
        <begin position="1"/>
        <end position="35"/>
    </location>
</feature>
<dbReference type="EMBL" id="SNSC02000002">
    <property type="protein sequence ID" value="TID26632.1"/>
    <property type="molecule type" value="Genomic_DNA"/>
</dbReference>
<keyword evidence="3" id="KW-1185">Reference proteome</keyword>
<feature type="compositionally biased region" description="Basic and acidic residues" evidence="1">
    <location>
        <begin position="124"/>
        <end position="136"/>
    </location>
</feature>
<gene>
    <name evidence="2" type="ORF">E6O75_ATG01125</name>
</gene>
<sequence length="299" mass="32775">MIRGRERTRKEQRLVQYNNSRYSNSRNNNSKYENSTTTVGTAAASTTIALITTTLCPCPVAVAVAGCAYPVADCAYPVTAGVVVPLVLYFGIEHREGGRRQENRHKASGLGLTPSRRHFRIEGKRAAAPEKDKEEVENPSDVPNDRGRRIDFYIRTFDSSRDIKVIFLGLNLFLEVSFSALRYVPSHPTSPCTGPLAGAAAADCVIAPHLELEKTCLGDAVGRLLARRKPTFSNDATKFQRLVYLSISATHGADDAFETKLCIPAVMSRMIFSDDMAKYYSFNPNSTEADPGTTDQGGD</sequence>
<name>A0A4Z1PB59_9PEZI</name>
<feature type="region of interest" description="Disordered" evidence="1">
    <location>
        <begin position="124"/>
        <end position="143"/>
    </location>
</feature>
<accession>A0A4Z1PB59</accession>
<evidence type="ECO:0000256" key="1">
    <source>
        <dbReference type="SAM" id="MobiDB-lite"/>
    </source>
</evidence>
<protein>
    <submittedName>
        <fullName evidence="2">Dynamin-1-like protein</fullName>
    </submittedName>
</protein>
<organism evidence="2 3">
    <name type="scientific">Venturia nashicola</name>
    <dbReference type="NCBI Taxonomy" id="86259"/>
    <lineage>
        <taxon>Eukaryota</taxon>
        <taxon>Fungi</taxon>
        <taxon>Dikarya</taxon>
        <taxon>Ascomycota</taxon>
        <taxon>Pezizomycotina</taxon>
        <taxon>Dothideomycetes</taxon>
        <taxon>Pleosporomycetidae</taxon>
        <taxon>Venturiales</taxon>
        <taxon>Venturiaceae</taxon>
        <taxon>Venturia</taxon>
    </lineage>
</organism>
<comment type="caution">
    <text evidence="2">The sequence shown here is derived from an EMBL/GenBank/DDBJ whole genome shotgun (WGS) entry which is preliminary data.</text>
</comment>
<dbReference type="AlphaFoldDB" id="A0A4Z1PB59"/>
<evidence type="ECO:0000313" key="3">
    <source>
        <dbReference type="Proteomes" id="UP000298493"/>
    </source>
</evidence>
<feature type="compositionally biased region" description="Basic and acidic residues" evidence="1">
    <location>
        <begin position="1"/>
        <end position="13"/>
    </location>
</feature>
<proteinExistence type="predicted"/>
<reference evidence="2 3" key="1">
    <citation type="submission" date="2019-04" db="EMBL/GenBank/DDBJ databases">
        <title>High contiguity whole genome sequence and gene annotation resource for two Venturia nashicola isolates.</title>
        <authorList>
            <person name="Prokchorchik M."/>
            <person name="Won K."/>
            <person name="Lee Y."/>
            <person name="Choi E.D."/>
            <person name="Segonzac C."/>
            <person name="Sohn K.H."/>
        </authorList>
    </citation>
    <scope>NUCLEOTIDE SEQUENCE [LARGE SCALE GENOMIC DNA]</scope>
    <source>
        <strain evidence="2 3">PRI2</strain>
    </source>
</reference>
<evidence type="ECO:0000313" key="2">
    <source>
        <dbReference type="EMBL" id="TID26632.1"/>
    </source>
</evidence>
<dbReference type="Proteomes" id="UP000298493">
    <property type="component" value="Unassembled WGS sequence"/>
</dbReference>